<dbReference type="PANTHER" id="PTHR40448:SF1">
    <property type="entry name" value="TWO-COMPONENT SENSOR HISTIDINE KINASE"/>
    <property type="match status" value="1"/>
</dbReference>
<proteinExistence type="predicted"/>
<dbReference type="InterPro" id="IPR032834">
    <property type="entry name" value="NatK-like_C"/>
</dbReference>
<dbReference type="CDD" id="cd16935">
    <property type="entry name" value="HATPase_AgrC-ComD-like"/>
    <property type="match status" value="1"/>
</dbReference>
<dbReference type="Proteomes" id="UP000233425">
    <property type="component" value="Unassembled WGS sequence"/>
</dbReference>
<keyword evidence="3" id="KW-0418">Kinase</keyword>
<keyword evidence="1" id="KW-0472">Membrane</keyword>
<dbReference type="Pfam" id="PF14501">
    <property type="entry name" value="HATPase_c_5"/>
    <property type="match status" value="1"/>
</dbReference>
<evidence type="ECO:0000259" key="2">
    <source>
        <dbReference type="Pfam" id="PF14501"/>
    </source>
</evidence>
<comment type="caution">
    <text evidence="3">The sequence shown here is derived from an EMBL/GenBank/DDBJ whole genome shotgun (WGS) entry which is preliminary data.</text>
</comment>
<accession>A0A2N0UWG9</accession>
<dbReference type="EMBL" id="NNSR01000040">
    <property type="protein sequence ID" value="PKD31315.1"/>
    <property type="molecule type" value="Genomic_DNA"/>
</dbReference>
<feature type="transmembrane region" description="Helical" evidence="1">
    <location>
        <begin position="6"/>
        <end position="28"/>
    </location>
</feature>
<dbReference type="PANTHER" id="PTHR40448">
    <property type="entry name" value="TWO-COMPONENT SENSOR HISTIDINE KINASE"/>
    <property type="match status" value="1"/>
</dbReference>
<protein>
    <submittedName>
        <fullName evidence="3">Sensory histidine kinase DcuS</fullName>
    </submittedName>
</protein>
<feature type="transmembrane region" description="Helical" evidence="1">
    <location>
        <begin position="164"/>
        <end position="186"/>
    </location>
</feature>
<feature type="domain" description="Sensor histidine kinase NatK-like C-terminal" evidence="2">
    <location>
        <begin position="337"/>
        <end position="435"/>
    </location>
</feature>
<dbReference type="Gene3D" id="3.30.565.10">
    <property type="entry name" value="Histidine kinase-like ATPase, C-terminal domain"/>
    <property type="match status" value="1"/>
</dbReference>
<keyword evidence="1" id="KW-0812">Transmembrane</keyword>
<dbReference type="InterPro" id="IPR036890">
    <property type="entry name" value="HATPase_C_sf"/>
</dbReference>
<feature type="transmembrane region" description="Helical" evidence="1">
    <location>
        <begin position="67"/>
        <end position="85"/>
    </location>
</feature>
<dbReference type="SUPFAM" id="SSF55874">
    <property type="entry name" value="ATPase domain of HSP90 chaperone/DNA topoisomerase II/histidine kinase"/>
    <property type="match status" value="1"/>
</dbReference>
<keyword evidence="1" id="KW-1133">Transmembrane helix</keyword>
<dbReference type="GO" id="GO:0016301">
    <property type="term" value="F:kinase activity"/>
    <property type="evidence" value="ECO:0007669"/>
    <property type="project" value="UniProtKB-KW"/>
</dbReference>
<evidence type="ECO:0000256" key="1">
    <source>
        <dbReference type="SAM" id="Phobius"/>
    </source>
</evidence>
<evidence type="ECO:0000313" key="3">
    <source>
        <dbReference type="EMBL" id="PKD31315.1"/>
    </source>
</evidence>
<organism evidence="3 4">
    <name type="scientific">Ruminococcus bromii</name>
    <dbReference type="NCBI Taxonomy" id="40518"/>
    <lineage>
        <taxon>Bacteria</taxon>
        <taxon>Bacillati</taxon>
        <taxon>Bacillota</taxon>
        <taxon>Clostridia</taxon>
        <taxon>Eubacteriales</taxon>
        <taxon>Oscillospiraceae</taxon>
        <taxon>Ruminococcus</taxon>
    </lineage>
</organism>
<feature type="transmembrane region" description="Helical" evidence="1">
    <location>
        <begin position="198"/>
        <end position="219"/>
    </location>
</feature>
<sequence length="437" mass="49778">MDAFIKFLQAFFSFVIIIPLSLFCLLPLKNQLKYPISKIVTPFLCSFIILGSLSSIVMTAFDIQNLNFVLFPDLVIFFFLIKSVTKAGTARCLFVFISVCCLISFFSLYSYFINSFFQEEISRGVNTSYSLIQMGLSVAAMGALVPLTKYYAWMIDNINIGKVWYLFSILPIALMVSNIYIIPISYANIRVGKVYAKGFIITIFELALYLIVFILFYIFSKTTIEKTKLTERNNILEIQKSYTESLQSYIKYTSKARHDFKHSVHVMSRLADEGNLSALKDYIAQYENSLTVTAPVRICKSEALNALFNHYRQQAIENNVDINWRIDLPDKSRILDVDLCSIFGNILENAIDGCCTVEEGKRYFNLTSEIKGDCLYIVSTNNFGKPLRMDGEEFSSTKHQGKGIGLYSMKSITDVYDGIFEAGNNDGEFFVNIVMKY</sequence>
<name>A0A2N0UWG9_9FIRM</name>
<dbReference type="RefSeq" id="WP_101028894.1">
    <property type="nucleotide sequence ID" value="NZ_CABMMZ010000040.1"/>
</dbReference>
<reference evidence="3" key="1">
    <citation type="journal article" date="2018" name="Environ. Microbiol.">
        <title>Sporulation capability and amylosome conservation among diverse human colonic and rumen isolates of the keystone starch-degrader Ruminococcus bromii.</title>
        <authorList>
            <person name="Mukhopadhya I."/>
            <person name="Morais S."/>
            <person name="Laverde-Gomez J."/>
            <person name="Sheridan P.O."/>
            <person name="Walker A.W."/>
            <person name="Kelly W."/>
            <person name="Klieve A.V."/>
            <person name="Ouwerkerk D."/>
            <person name="Duncan S.H."/>
            <person name="Louis P."/>
            <person name="Koropatkin N."/>
            <person name="Cockburn D."/>
            <person name="Kibler R."/>
            <person name="Cooper P.J."/>
            <person name="Sandoval C."/>
            <person name="Crost E."/>
            <person name="Juge N."/>
            <person name="Bayer E.A."/>
            <person name="Flint H.J."/>
        </authorList>
    </citation>
    <scope>NUCLEOTIDE SEQUENCE [LARGE SCALE GENOMIC DNA]</scope>
    <source>
        <strain evidence="3">ATCC 27255</strain>
    </source>
</reference>
<keyword evidence="3" id="KW-0808">Transferase</keyword>
<feature type="transmembrane region" description="Helical" evidence="1">
    <location>
        <begin position="40"/>
        <end position="61"/>
    </location>
</feature>
<dbReference type="AlphaFoldDB" id="A0A2N0UWG9"/>
<evidence type="ECO:0000313" key="4">
    <source>
        <dbReference type="Proteomes" id="UP000233425"/>
    </source>
</evidence>
<dbReference type="GO" id="GO:0042802">
    <property type="term" value="F:identical protein binding"/>
    <property type="evidence" value="ECO:0007669"/>
    <property type="project" value="TreeGrafter"/>
</dbReference>
<gene>
    <name evidence="3" type="ORF">RBATCC27255_00834</name>
</gene>
<feature type="transmembrane region" description="Helical" evidence="1">
    <location>
        <begin position="132"/>
        <end position="152"/>
    </location>
</feature>
<keyword evidence="4" id="KW-1185">Reference proteome</keyword>
<feature type="transmembrane region" description="Helical" evidence="1">
    <location>
        <begin position="92"/>
        <end position="112"/>
    </location>
</feature>